<dbReference type="CDD" id="cd00303">
    <property type="entry name" value="retropepsin_like"/>
    <property type="match status" value="1"/>
</dbReference>
<dbReference type="InterPro" id="IPR021109">
    <property type="entry name" value="Peptidase_aspartic_dom_sf"/>
</dbReference>
<protein>
    <submittedName>
        <fullName evidence="3">Reverse transcriptase domain-containing protein</fullName>
    </submittedName>
</protein>
<keyword evidence="3" id="KW-0548">Nucleotidyltransferase</keyword>
<dbReference type="InterPro" id="IPR036875">
    <property type="entry name" value="Znf_CCHC_sf"/>
</dbReference>
<reference evidence="3" key="2">
    <citation type="submission" date="2022-01" db="EMBL/GenBank/DDBJ databases">
        <authorList>
            <person name="Yamashiro T."/>
            <person name="Shiraishi A."/>
            <person name="Satake H."/>
            <person name="Nakayama K."/>
        </authorList>
    </citation>
    <scope>NUCLEOTIDE SEQUENCE</scope>
</reference>
<evidence type="ECO:0000313" key="4">
    <source>
        <dbReference type="Proteomes" id="UP001151760"/>
    </source>
</evidence>
<evidence type="ECO:0000313" key="3">
    <source>
        <dbReference type="EMBL" id="GJU07899.1"/>
    </source>
</evidence>
<feature type="domain" description="CCHC-type" evidence="2">
    <location>
        <begin position="95"/>
        <end position="111"/>
    </location>
</feature>
<dbReference type="PANTHER" id="PTHR15503:SF45">
    <property type="entry name" value="RNA-DIRECTED DNA POLYMERASE HOMOLOG"/>
    <property type="match status" value="1"/>
</dbReference>
<dbReference type="Pfam" id="PF00098">
    <property type="entry name" value="zf-CCHC"/>
    <property type="match status" value="2"/>
</dbReference>
<dbReference type="SMART" id="SM00343">
    <property type="entry name" value="ZnF_C2HC"/>
    <property type="match status" value="2"/>
</dbReference>
<feature type="compositionally biased region" description="Polar residues" evidence="1">
    <location>
        <begin position="1"/>
        <end position="21"/>
    </location>
</feature>
<keyword evidence="3" id="KW-0695">RNA-directed DNA polymerase</keyword>
<dbReference type="Pfam" id="PF08284">
    <property type="entry name" value="RVP_2"/>
    <property type="match status" value="1"/>
</dbReference>
<gene>
    <name evidence="3" type="ORF">Tco_1124329</name>
</gene>
<dbReference type="EMBL" id="BQNB010021583">
    <property type="protein sequence ID" value="GJU07899.1"/>
    <property type="molecule type" value="Genomic_DNA"/>
</dbReference>
<keyword evidence="3" id="KW-0808">Transferase</keyword>
<evidence type="ECO:0000259" key="2">
    <source>
        <dbReference type="SMART" id="SM00343"/>
    </source>
</evidence>
<proteinExistence type="predicted"/>
<evidence type="ECO:0000256" key="1">
    <source>
        <dbReference type="SAM" id="MobiDB-lite"/>
    </source>
</evidence>
<organism evidence="3 4">
    <name type="scientific">Tanacetum coccineum</name>
    <dbReference type="NCBI Taxonomy" id="301880"/>
    <lineage>
        <taxon>Eukaryota</taxon>
        <taxon>Viridiplantae</taxon>
        <taxon>Streptophyta</taxon>
        <taxon>Embryophyta</taxon>
        <taxon>Tracheophyta</taxon>
        <taxon>Spermatophyta</taxon>
        <taxon>Magnoliopsida</taxon>
        <taxon>eudicotyledons</taxon>
        <taxon>Gunneridae</taxon>
        <taxon>Pentapetalae</taxon>
        <taxon>asterids</taxon>
        <taxon>campanulids</taxon>
        <taxon>Asterales</taxon>
        <taxon>Asteraceae</taxon>
        <taxon>Asteroideae</taxon>
        <taxon>Anthemideae</taxon>
        <taxon>Anthemidinae</taxon>
        <taxon>Tanacetum</taxon>
    </lineage>
</organism>
<comment type="caution">
    <text evidence="3">The sequence shown here is derived from an EMBL/GenBank/DDBJ whole genome shotgun (WGS) entry which is preliminary data.</text>
</comment>
<sequence>MVAATEPTTIQKAVQKNSTLKNEAIKNGSLKKNPEKRWNSKEPSRDRNVKDDNKRTRTGNAFATTANPLRREYTGAAPKCANCNLHHSPKSPYRACFNCNRLGHLAKDYIVVPRMVNLVNARNPTAAHGACFECGSTDHFKAACPKMNQAHRLRGSRLNQVVANNGGQGRGNNGNQTRGRAFMLGINFVSTTFIPLLDIEPSNLGFSYEIKIASGQLVKINKVIRGCKLEIEGHVFDIDLIPFVHGSFDMIIGMDWLSKHKAEIVYHEKVVRLPLQKGKVLRVIGERPEEKVRHLMNAKAKERK</sequence>
<dbReference type="Gene3D" id="2.40.70.10">
    <property type="entry name" value="Acid Proteases"/>
    <property type="match status" value="1"/>
</dbReference>
<dbReference type="Gene3D" id="4.10.60.10">
    <property type="entry name" value="Zinc finger, CCHC-type"/>
    <property type="match status" value="1"/>
</dbReference>
<feature type="compositionally biased region" description="Basic and acidic residues" evidence="1">
    <location>
        <begin position="32"/>
        <end position="55"/>
    </location>
</feature>
<dbReference type="PANTHER" id="PTHR15503">
    <property type="entry name" value="LDOC1 RELATED"/>
    <property type="match status" value="1"/>
</dbReference>
<accession>A0ABQ5J5X8</accession>
<dbReference type="Proteomes" id="UP001151760">
    <property type="component" value="Unassembled WGS sequence"/>
</dbReference>
<name>A0ABQ5J5X8_9ASTR</name>
<dbReference type="InterPro" id="IPR032567">
    <property type="entry name" value="RTL1-rel"/>
</dbReference>
<feature type="domain" description="CCHC-type" evidence="2">
    <location>
        <begin position="130"/>
        <end position="146"/>
    </location>
</feature>
<dbReference type="InterPro" id="IPR001878">
    <property type="entry name" value="Znf_CCHC"/>
</dbReference>
<reference evidence="3" key="1">
    <citation type="journal article" date="2022" name="Int. J. Mol. Sci.">
        <title>Draft Genome of Tanacetum Coccineum: Genomic Comparison of Closely Related Tanacetum-Family Plants.</title>
        <authorList>
            <person name="Yamashiro T."/>
            <person name="Shiraishi A."/>
            <person name="Nakayama K."/>
            <person name="Satake H."/>
        </authorList>
    </citation>
    <scope>NUCLEOTIDE SEQUENCE</scope>
</reference>
<keyword evidence="4" id="KW-1185">Reference proteome</keyword>
<dbReference type="SUPFAM" id="SSF57756">
    <property type="entry name" value="Retrovirus zinc finger-like domains"/>
    <property type="match status" value="1"/>
</dbReference>
<dbReference type="GO" id="GO:0003964">
    <property type="term" value="F:RNA-directed DNA polymerase activity"/>
    <property type="evidence" value="ECO:0007669"/>
    <property type="project" value="UniProtKB-KW"/>
</dbReference>
<feature type="region of interest" description="Disordered" evidence="1">
    <location>
        <begin position="1"/>
        <end position="61"/>
    </location>
</feature>